<dbReference type="Pfam" id="PF01381">
    <property type="entry name" value="HTH_3"/>
    <property type="match status" value="1"/>
</dbReference>
<dbReference type="EMBL" id="CP029693">
    <property type="protein sequence ID" value="AWY39143.1"/>
    <property type="molecule type" value="Genomic_DNA"/>
</dbReference>
<dbReference type="InterPro" id="IPR001387">
    <property type="entry name" value="Cro/C1-type_HTH"/>
</dbReference>
<name>A0A2Z4RDA5_PSEPU</name>
<evidence type="ECO:0000313" key="2">
    <source>
        <dbReference type="EMBL" id="AWY39143.1"/>
    </source>
</evidence>
<feature type="domain" description="HTH cro/C1-type" evidence="1">
    <location>
        <begin position="11"/>
        <end position="63"/>
    </location>
</feature>
<gene>
    <name evidence="2" type="ORF">DKY63_04170</name>
</gene>
<evidence type="ECO:0000313" key="3">
    <source>
        <dbReference type="Proteomes" id="UP000250299"/>
    </source>
</evidence>
<evidence type="ECO:0000259" key="1">
    <source>
        <dbReference type="PROSITE" id="PS50943"/>
    </source>
</evidence>
<dbReference type="AlphaFoldDB" id="A0A2Z4RDA5"/>
<reference evidence="2 3" key="1">
    <citation type="submission" date="2018-05" db="EMBL/GenBank/DDBJ databases">
        <title>Whole genome sequence of Pseudomonas putida JBC17.</title>
        <authorList>
            <person name="Lee Y.H."/>
            <person name="David K."/>
        </authorList>
    </citation>
    <scope>NUCLEOTIDE SEQUENCE [LARGE SCALE GENOMIC DNA]</scope>
    <source>
        <strain evidence="2 3">JBC17</strain>
    </source>
</reference>
<proteinExistence type="predicted"/>
<dbReference type="GO" id="GO:0003677">
    <property type="term" value="F:DNA binding"/>
    <property type="evidence" value="ECO:0007669"/>
    <property type="project" value="InterPro"/>
</dbReference>
<dbReference type="InterPro" id="IPR010982">
    <property type="entry name" value="Lambda_DNA-bd_dom_sf"/>
</dbReference>
<dbReference type="Proteomes" id="UP000250299">
    <property type="component" value="Chromosome"/>
</dbReference>
<protein>
    <submittedName>
        <fullName evidence="2">Helix-turn-helix domain-containing protein</fullName>
    </submittedName>
</protein>
<sequence length="91" mass="10241">MELKQAFGTALKARRLERKLTQEDFSDVSSRTYLSTLERGQKCPTLEKVMELASVLQIHPLTLIAESFLVLEPDQTLEALLAVVQREAQPA</sequence>
<organism evidence="2 3">
    <name type="scientific">Pseudomonas putida</name>
    <name type="common">Arthrobacter siderocapsulatus</name>
    <dbReference type="NCBI Taxonomy" id="303"/>
    <lineage>
        <taxon>Bacteria</taxon>
        <taxon>Pseudomonadati</taxon>
        <taxon>Pseudomonadota</taxon>
        <taxon>Gammaproteobacteria</taxon>
        <taxon>Pseudomonadales</taxon>
        <taxon>Pseudomonadaceae</taxon>
        <taxon>Pseudomonas</taxon>
    </lineage>
</organism>
<dbReference type="SMART" id="SM00530">
    <property type="entry name" value="HTH_XRE"/>
    <property type="match status" value="1"/>
</dbReference>
<dbReference type="SUPFAM" id="SSF47413">
    <property type="entry name" value="lambda repressor-like DNA-binding domains"/>
    <property type="match status" value="1"/>
</dbReference>
<dbReference type="RefSeq" id="WP_110962925.1">
    <property type="nucleotide sequence ID" value="NZ_CP029693.1"/>
</dbReference>
<dbReference type="CDD" id="cd00093">
    <property type="entry name" value="HTH_XRE"/>
    <property type="match status" value="1"/>
</dbReference>
<dbReference type="OrthoDB" id="8527218at2"/>
<dbReference type="Gene3D" id="1.10.260.40">
    <property type="entry name" value="lambda repressor-like DNA-binding domains"/>
    <property type="match status" value="1"/>
</dbReference>
<accession>A0A2Z4RDA5</accession>
<dbReference type="PROSITE" id="PS50943">
    <property type="entry name" value="HTH_CROC1"/>
    <property type="match status" value="1"/>
</dbReference>